<dbReference type="AlphaFoldDB" id="A0A0N5CIS8"/>
<name>A0A0N5CIS8_STREA</name>
<reference evidence="2" key="1">
    <citation type="submission" date="2017-02" db="UniProtKB">
        <authorList>
            <consortium name="WormBaseParasite"/>
        </authorList>
    </citation>
    <scope>IDENTIFICATION</scope>
</reference>
<keyword evidence="1" id="KW-1185">Reference proteome</keyword>
<accession>A0A0N5CIS8</accession>
<protein>
    <submittedName>
        <fullName evidence="2">Transposase</fullName>
    </submittedName>
</protein>
<sequence>MCNKKAYSYHSLVTEERKIIIFTSKRILELLPHQTSQDYILQFSEDSLETSPS</sequence>
<dbReference type="WBParaSite" id="SPAL_0001773300.1">
    <property type="protein sequence ID" value="SPAL_0001773300.1"/>
    <property type="gene ID" value="SPAL_0001773300"/>
</dbReference>
<dbReference type="Proteomes" id="UP000046392">
    <property type="component" value="Unplaced"/>
</dbReference>
<evidence type="ECO:0000313" key="1">
    <source>
        <dbReference type="Proteomes" id="UP000046392"/>
    </source>
</evidence>
<evidence type="ECO:0000313" key="2">
    <source>
        <dbReference type="WBParaSite" id="SPAL_0001773300.1"/>
    </source>
</evidence>
<proteinExistence type="predicted"/>
<organism evidence="1 2">
    <name type="scientific">Strongyloides papillosus</name>
    <name type="common">Intestinal threadworm</name>
    <dbReference type="NCBI Taxonomy" id="174720"/>
    <lineage>
        <taxon>Eukaryota</taxon>
        <taxon>Metazoa</taxon>
        <taxon>Ecdysozoa</taxon>
        <taxon>Nematoda</taxon>
        <taxon>Chromadorea</taxon>
        <taxon>Rhabditida</taxon>
        <taxon>Tylenchina</taxon>
        <taxon>Panagrolaimomorpha</taxon>
        <taxon>Strongyloidoidea</taxon>
        <taxon>Strongyloididae</taxon>
        <taxon>Strongyloides</taxon>
    </lineage>
</organism>